<feature type="region of interest" description="Disordered" evidence="11">
    <location>
        <begin position="393"/>
        <end position="421"/>
    </location>
</feature>
<feature type="compositionally biased region" description="Basic residues" evidence="11">
    <location>
        <begin position="394"/>
        <end position="421"/>
    </location>
</feature>
<keyword evidence="12" id="KW-1185">Reference proteome</keyword>
<accession>A0AAJ6YU52</accession>
<dbReference type="GO" id="GO:0031514">
    <property type="term" value="C:motile cilium"/>
    <property type="evidence" value="ECO:0007669"/>
    <property type="project" value="TreeGrafter"/>
</dbReference>
<evidence type="ECO:0000256" key="3">
    <source>
        <dbReference type="ARBA" id="ARBA00013738"/>
    </source>
</evidence>
<keyword evidence="4" id="KW-0963">Cytoplasm</keyword>
<reference evidence="13" key="1">
    <citation type="submission" date="2025-08" db="UniProtKB">
        <authorList>
            <consortium name="RefSeq"/>
        </authorList>
    </citation>
    <scope>IDENTIFICATION</scope>
</reference>
<dbReference type="KEGG" id="csol:105367440"/>
<dbReference type="RefSeq" id="XP_011504448.1">
    <property type="nucleotide sequence ID" value="XM_011506146.1"/>
</dbReference>
<evidence type="ECO:0000256" key="5">
    <source>
        <dbReference type="ARBA" id="ARBA00022846"/>
    </source>
</evidence>
<keyword evidence="6" id="KW-0969">Cilium</keyword>
<dbReference type="AlphaFoldDB" id="A0AAJ6YU52"/>
<evidence type="ECO:0000256" key="6">
    <source>
        <dbReference type="ARBA" id="ARBA00023069"/>
    </source>
</evidence>
<evidence type="ECO:0000256" key="10">
    <source>
        <dbReference type="SAM" id="Coils"/>
    </source>
</evidence>
<keyword evidence="5" id="KW-0282">Flagellum</keyword>
<dbReference type="GO" id="GO:0044782">
    <property type="term" value="P:cilium organization"/>
    <property type="evidence" value="ECO:0007669"/>
    <property type="project" value="TreeGrafter"/>
</dbReference>
<name>A0AAJ6YU52_9HYME</name>
<keyword evidence="7" id="KW-0206">Cytoskeleton</keyword>
<feature type="region of interest" description="Disordered" evidence="11">
    <location>
        <begin position="89"/>
        <end position="108"/>
    </location>
</feature>
<sequence length="421" mass="49133">MALAQKQLDTSDTDSEKRSTMTSRINTMVENSVVSDENLSDNLSGNIAVHNMSVKFPCEKCIGELEAKAFIAILQEAVTNLEILRGTLRKPKSNDSQTTKSGPPSRIIMRKKNSCSEKNEMEMFFGKDVGLEPVVLSIQDKLLRDRDLAYNFFDNVAYELERNNSCDFLINEVGTIIKLKEKESQLKVNLKIWSDLVSKLRSSQINLKEDFEINKKKYLKEISELAQNIDNSYCANIEKLDYIIKWETSKLEQQNMRLSLQEEEVRNEIKKLEKARAIDAKVSDELRIYGQSVINAYENDIVDWTNRYNNEMERRQIEINAVEDNIKEINTFLLESRKLYDERQIVVDKDLEEKNRENEKIEYWKTINDWATVIQAVWRGYMVRHKLGPFAKLGYKKPKKSKRSKRSKSKKNKLKKSKNEK</sequence>
<dbReference type="InterPro" id="IPR000048">
    <property type="entry name" value="IQ_motif_EF-hand-BS"/>
</dbReference>
<evidence type="ECO:0000256" key="7">
    <source>
        <dbReference type="ARBA" id="ARBA00023212"/>
    </source>
</evidence>
<keyword evidence="8" id="KW-0966">Cell projection</keyword>
<comment type="subcellular location">
    <subcellularLocation>
        <location evidence="1">Cytoplasm</location>
        <location evidence="1">Cytoskeleton</location>
        <location evidence="1">Flagellum axoneme</location>
    </subcellularLocation>
</comment>
<proteinExistence type="inferred from homology"/>
<dbReference type="Pfam" id="PF00612">
    <property type="entry name" value="IQ"/>
    <property type="match status" value="1"/>
</dbReference>
<evidence type="ECO:0000256" key="1">
    <source>
        <dbReference type="ARBA" id="ARBA00004611"/>
    </source>
</evidence>
<feature type="coiled-coil region" evidence="10">
    <location>
        <begin position="208"/>
        <end position="325"/>
    </location>
</feature>
<evidence type="ECO:0000313" key="12">
    <source>
        <dbReference type="Proteomes" id="UP000695007"/>
    </source>
</evidence>
<evidence type="ECO:0000256" key="4">
    <source>
        <dbReference type="ARBA" id="ARBA00022490"/>
    </source>
</evidence>
<evidence type="ECO:0000256" key="2">
    <source>
        <dbReference type="ARBA" id="ARBA00008222"/>
    </source>
</evidence>
<dbReference type="InterPro" id="IPR042618">
    <property type="entry name" value="IQCG"/>
</dbReference>
<dbReference type="Proteomes" id="UP000695007">
    <property type="component" value="Unplaced"/>
</dbReference>
<feature type="region of interest" description="Disordered" evidence="11">
    <location>
        <begin position="1"/>
        <end position="22"/>
    </location>
</feature>
<dbReference type="CDD" id="cd23767">
    <property type="entry name" value="IQCD"/>
    <property type="match status" value="1"/>
</dbReference>
<dbReference type="PROSITE" id="PS50096">
    <property type="entry name" value="IQ"/>
    <property type="match status" value="1"/>
</dbReference>
<dbReference type="GO" id="GO:0005737">
    <property type="term" value="C:cytoplasm"/>
    <property type="evidence" value="ECO:0007669"/>
    <property type="project" value="TreeGrafter"/>
</dbReference>
<dbReference type="PANTHER" id="PTHR14871:SF1">
    <property type="entry name" value="DYNEIN REGULATORY COMPLEX PROTEIN 9"/>
    <property type="match status" value="1"/>
</dbReference>
<dbReference type="PANTHER" id="PTHR14871">
    <property type="entry name" value="DYNEIN REGULATORY COMPLEX PROTEIN 9"/>
    <property type="match status" value="1"/>
</dbReference>
<dbReference type="GeneID" id="105367440"/>
<organism evidence="12 13">
    <name type="scientific">Ceratosolen solmsi marchali</name>
    <dbReference type="NCBI Taxonomy" id="326594"/>
    <lineage>
        <taxon>Eukaryota</taxon>
        <taxon>Metazoa</taxon>
        <taxon>Ecdysozoa</taxon>
        <taxon>Arthropoda</taxon>
        <taxon>Hexapoda</taxon>
        <taxon>Insecta</taxon>
        <taxon>Pterygota</taxon>
        <taxon>Neoptera</taxon>
        <taxon>Endopterygota</taxon>
        <taxon>Hymenoptera</taxon>
        <taxon>Apocrita</taxon>
        <taxon>Proctotrupomorpha</taxon>
        <taxon>Chalcidoidea</taxon>
        <taxon>Agaonidae</taxon>
        <taxon>Agaoninae</taxon>
        <taxon>Ceratosolen</taxon>
    </lineage>
</organism>
<comment type="similarity">
    <text evidence="2">Belongs to the DRC9 family.</text>
</comment>
<protein>
    <recommendedName>
        <fullName evidence="3">Dynein regulatory complex protein 9</fullName>
    </recommendedName>
    <alternativeName>
        <fullName evidence="9">IQ domain-containing protein G</fullName>
    </alternativeName>
</protein>
<evidence type="ECO:0000256" key="11">
    <source>
        <dbReference type="SAM" id="MobiDB-lite"/>
    </source>
</evidence>
<keyword evidence="10" id="KW-0175">Coiled coil</keyword>
<gene>
    <name evidence="13" type="primary">LOC105367440</name>
</gene>
<evidence type="ECO:0000256" key="9">
    <source>
        <dbReference type="ARBA" id="ARBA00032183"/>
    </source>
</evidence>
<evidence type="ECO:0000313" key="13">
    <source>
        <dbReference type="RefSeq" id="XP_011504448.1"/>
    </source>
</evidence>
<evidence type="ECO:0000256" key="8">
    <source>
        <dbReference type="ARBA" id="ARBA00023273"/>
    </source>
</evidence>